<feature type="compositionally biased region" description="Basic and acidic residues" evidence="1">
    <location>
        <begin position="310"/>
        <end position="320"/>
    </location>
</feature>
<evidence type="ECO:0000313" key="2">
    <source>
        <dbReference type="EMBL" id="KDR75884.1"/>
    </source>
</evidence>
<keyword evidence="3" id="KW-1185">Reference proteome</keyword>
<dbReference type="EMBL" id="KL142380">
    <property type="protein sequence ID" value="KDR75884.1"/>
    <property type="molecule type" value="Genomic_DNA"/>
</dbReference>
<organism evidence="2 3">
    <name type="scientific">Galerina marginata (strain CBS 339.88)</name>
    <dbReference type="NCBI Taxonomy" id="685588"/>
    <lineage>
        <taxon>Eukaryota</taxon>
        <taxon>Fungi</taxon>
        <taxon>Dikarya</taxon>
        <taxon>Basidiomycota</taxon>
        <taxon>Agaricomycotina</taxon>
        <taxon>Agaricomycetes</taxon>
        <taxon>Agaricomycetidae</taxon>
        <taxon>Agaricales</taxon>
        <taxon>Agaricineae</taxon>
        <taxon>Strophariaceae</taxon>
        <taxon>Galerina</taxon>
    </lineage>
</organism>
<dbReference type="AlphaFoldDB" id="A0A067T7J2"/>
<dbReference type="GO" id="GO:0001181">
    <property type="term" value="F:RNA polymerase I general transcription initiation factor activity"/>
    <property type="evidence" value="ECO:0007669"/>
    <property type="project" value="TreeGrafter"/>
</dbReference>
<protein>
    <submittedName>
        <fullName evidence="2">Uncharacterized protein</fullName>
    </submittedName>
</protein>
<accession>A0A067T7J2</accession>
<feature type="region of interest" description="Disordered" evidence="1">
    <location>
        <begin position="267"/>
        <end position="353"/>
    </location>
</feature>
<dbReference type="PANTHER" id="PTHR28079">
    <property type="entry name" value="RNA POLYMERASE I-SPECIFIC TRANSCRIPTION INITIATION FACTOR RRN5"/>
    <property type="match status" value="1"/>
</dbReference>
<evidence type="ECO:0000313" key="3">
    <source>
        <dbReference type="Proteomes" id="UP000027222"/>
    </source>
</evidence>
<feature type="compositionally biased region" description="Polar residues" evidence="1">
    <location>
        <begin position="321"/>
        <end position="332"/>
    </location>
</feature>
<gene>
    <name evidence="2" type="ORF">GALMADRAFT_248628</name>
</gene>
<dbReference type="PANTHER" id="PTHR28079:SF1">
    <property type="entry name" value="RNA POLYMERASE I-SPECIFIC TRANSCRIPTION INITIATION FACTOR RRN5"/>
    <property type="match status" value="1"/>
</dbReference>
<dbReference type="GO" id="GO:0000500">
    <property type="term" value="C:RNA polymerase I upstream activating factor complex"/>
    <property type="evidence" value="ECO:0007669"/>
    <property type="project" value="InterPro"/>
</dbReference>
<dbReference type="GO" id="GO:0000182">
    <property type="term" value="F:rDNA binding"/>
    <property type="evidence" value="ECO:0007669"/>
    <property type="project" value="TreeGrafter"/>
</dbReference>
<dbReference type="OrthoDB" id="2240312at2759"/>
<feature type="compositionally biased region" description="Basic residues" evidence="1">
    <location>
        <begin position="284"/>
        <end position="296"/>
    </location>
</feature>
<dbReference type="GO" id="GO:0006361">
    <property type="term" value="P:transcription initiation at RNA polymerase I promoter"/>
    <property type="evidence" value="ECO:0007669"/>
    <property type="project" value="TreeGrafter"/>
</dbReference>
<dbReference type="InterPro" id="IPR039601">
    <property type="entry name" value="Rrn5"/>
</dbReference>
<dbReference type="Proteomes" id="UP000027222">
    <property type="component" value="Unassembled WGS sequence"/>
</dbReference>
<sequence length="591" mass="67220">MTYADVFRRHQELAQAHLVGKLENSSSLLPSFFPPASYWTSSEKDLFFHGLTVHSRLRPDLIAEHIKTKSTFDVCVYLDALESSALREATDTKATDRRITEPAVEVSERWIQCEEELARALSEVDVCRWSFDSAEKDAVRAPSRSASVSDEQHVESFGSNFRERTDQEYWGLLDSTCLVVLENIIREAETEDVGAKQLSSGQAGPCEGTLPEVQESGVSEYADQPSSYRDKATTEMPSEKSVGDTFHLASKHEIRRRVRKRLYMRRKRAEQAGKPVIPNAVKLRPGRLKRLRKPPKPRPATYNTKKKLALRADFEDDRVSSDTNVTATPTTRSDSVDSDDDERLTYEPHSQGGATKPYRVKKFFQEHGVDAQALVCMNLDFFHLSTLARLLRLYTSIHEPTVDVDHVSISADTIQLLVSITTEFVSEVVRRSIITKEQEIRQKRGLKVWKYDQDEITAENMSECLNSMGLSHLDKVKYIARFLGQEGNEKQTVSVRKTNVGAEGDNHQPGVSQQPAQPLRFSLPQSLLWCSLPTRRQLFSTDDPLSEEIHQTELQTELEHEEKLNMEDAKISEEFERSLWDWQANDLQASS</sequence>
<evidence type="ECO:0000256" key="1">
    <source>
        <dbReference type="SAM" id="MobiDB-lite"/>
    </source>
</evidence>
<dbReference type="HOGENOM" id="CLU_017131_0_0_1"/>
<name>A0A067T7J2_GALM3</name>
<proteinExistence type="predicted"/>
<dbReference type="GO" id="GO:0042790">
    <property type="term" value="P:nucleolar large rRNA transcription by RNA polymerase I"/>
    <property type="evidence" value="ECO:0007669"/>
    <property type="project" value="InterPro"/>
</dbReference>
<feature type="compositionally biased region" description="Basic and acidic residues" evidence="1">
    <location>
        <begin position="228"/>
        <end position="242"/>
    </location>
</feature>
<feature type="region of interest" description="Disordered" evidence="1">
    <location>
        <begin position="191"/>
        <end position="245"/>
    </location>
</feature>
<reference evidence="3" key="1">
    <citation type="journal article" date="2014" name="Proc. Natl. Acad. Sci. U.S.A.">
        <title>Extensive sampling of basidiomycete genomes demonstrates inadequacy of the white-rot/brown-rot paradigm for wood decay fungi.</title>
        <authorList>
            <person name="Riley R."/>
            <person name="Salamov A.A."/>
            <person name="Brown D.W."/>
            <person name="Nagy L.G."/>
            <person name="Floudas D."/>
            <person name="Held B.W."/>
            <person name="Levasseur A."/>
            <person name="Lombard V."/>
            <person name="Morin E."/>
            <person name="Otillar R."/>
            <person name="Lindquist E.A."/>
            <person name="Sun H."/>
            <person name="LaButti K.M."/>
            <person name="Schmutz J."/>
            <person name="Jabbour D."/>
            <person name="Luo H."/>
            <person name="Baker S.E."/>
            <person name="Pisabarro A.G."/>
            <person name="Walton J.D."/>
            <person name="Blanchette R.A."/>
            <person name="Henrissat B."/>
            <person name="Martin F."/>
            <person name="Cullen D."/>
            <person name="Hibbett D.S."/>
            <person name="Grigoriev I.V."/>
        </authorList>
    </citation>
    <scope>NUCLEOTIDE SEQUENCE [LARGE SCALE GENOMIC DNA]</scope>
    <source>
        <strain evidence="3">CBS 339.88</strain>
    </source>
</reference>